<dbReference type="Gene3D" id="3.40.630.30">
    <property type="match status" value="1"/>
</dbReference>
<keyword evidence="4" id="KW-0687">Ribonucleoprotein</keyword>
<keyword evidence="4" id="KW-0689">Ribosomal protein</keyword>
<feature type="domain" description="N-acetyltransferase" evidence="3">
    <location>
        <begin position="4"/>
        <end position="172"/>
    </location>
</feature>
<dbReference type="RefSeq" id="WP_187753820.1">
    <property type="nucleotide sequence ID" value="NZ_CAUZLK010000006.1"/>
</dbReference>
<evidence type="ECO:0000256" key="2">
    <source>
        <dbReference type="ARBA" id="ARBA00023315"/>
    </source>
</evidence>
<accession>A0ABN9YUG4</accession>
<organism evidence="4 5">
    <name type="scientific">Fructobacillus fructosus</name>
    <dbReference type="NCBI Taxonomy" id="1631"/>
    <lineage>
        <taxon>Bacteria</taxon>
        <taxon>Bacillati</taxon>
        <taxon>Bacillota</taxon>
        <taxon>Bacilli</taxon>
        <taxon>Lactobacillales</taxon>
        <taxon>Lactobacillaceae</taxon>
        <taxon>Fructobacillus</taxon>
    </lineage>
</organism>
<gene>
    <name evidence="4" type="ORF">R54839_PPFHFPJH_01159</name>
</gene>
<sequence>MKEINIRQAGPLDVQQLVAISRKTFIETFQEYNTEEDLKTFLNEAYEPGKLLAELQNDESFFYFCEVDGQLAGYMKLNTMEAQSEQQGQDTLEIERIYFLKEFQGQGLGSRFFDLAETMAKQMRKQRIWLGVWEHNQQALAVYKKKGFVSFSEHIFQVGDDKQRDILMEKKI</sequence>
<reference evidence="4 5" key="1">
    <citation type="submission" date="2023-10" db="EMBL/GenBank/DDBJ databases">
        <authorList>
            <person name="Botero Cardona J."/>
        </authorList>
    </citation>
    <scope>NUCLEOTIDE SEQUENCE [LARGE SCALE GENOMIC DNA]</scope>
    <source>
        <strain evidence="4 5">R-54839</strain>
    </source>
</reference>
<dbReference type="InterPro" id="IPR050832">
    <property type="entry name" value="Bact_Acetyltransf"/>
</dbReference>
<dbReference type="PANTHER" id="PTHR43877:SF2">
    <property type="entry name" value="AMINOALKYLPHOSPHONATE N-ACETYLTRANSFERASE-RELATED"/>
    <property type="match status" value="1"/>
</dbReference>
<dbReference type="CDD" id="cd04301">
    <property type="entry name" value="NAT_SF"/>
    <property type="match status" value="1"/>
</dbReference>
<keyword evidence="1 4" id="KW-0808">Transferase</keyword>
<dbReference type="InterPro" id="IPR016181">
    <property type="entry name" value="Acyl_CoA_acyltransferase"/>
</dbReference>
<evidence type="ECO:0000256" key="1">
    <source>
        <dbReference type="ARBA" id="ARBA00022679"/>
    </source>
</evidence>
<dbReference type="PROSITE" id="PS51186">
    <property type="entry name" value="GNAT"/>
    <property type="match status" value="1"/>
</dbReference>
<evidence type="ECO:0000313" key="4">
    <source>
        <dbReference type="EMBL" id="CAK1246709.1"/>
    </source>
</evidence>
<evidence type="ECO:0000313" key="5">
    <source>
        <dbReference type="Proteomes" id="UP001314261"/>
    </source>
</evidence>
<dbReference type="GO" id="GO:0004145">
    <property type="term" value="F:diamine N-acetyltransferase activity"/>
    <property type="evidence" value="ECO:0007669"/>
    <property type="project" value="UniProtKB-EC"/>
</dbReference>
<dbReference type="EC" id="2.3.1.57" evidence="4"/>
<dbReference type="PANTHER" id="PTHR43877">
    <property type="entry name" value="AMINOALKYLPHOSPHONATE N-ACETYLTRANSFERASE-RELATED-RELATED"/>
    <property type="match status" value="1"/>
</dbReference>
<proteinExistence type="predicted"/>
<keyword evidence="5" id="KW-1185">Reference proteome</keyword>
<dbReference type="EMBL" id="CAUZLR010000007">
    <property type="protein sequence ID" value="CAK1246709.1"/>
    <property type="molecule type" value="Genomic_DNA"/>
</dbReference>
<dbReference type="Proteomes" id="UP001314261">
    <property type="component" value="Unassembled WGS sequence"/>
</dbReference>
<comment type="caution">
    <text evidence="4">The sequence shown here is derived from an EMBL/GenBank/DDBJ whole genome shotgun (WGS) entry which is preliminary data.</text>
</comment>
<keyword evidence="2 4" id="KW-0012">Acyltransferase</keyword>
<name>A0ABN9YUG4_9LACO</name>
<dbReference type="InterPro" id="IPR000182">
    <property type="entry name" value="GNAT_dom"/>
</dbReference>
<dbReference type="GO" id="GO:0005840">
    <property type="term" value="C:ribosome"/>
    <property type="evidence" value="ECO:0007669"/>
    <property type="project" value="UniProtKB-KW"/>
</dbReference>
<evidence type="ECO:0000259" key="3">
    <source>
        <dbReference type="PROSITE" id="PS51186"/>
    </source>
</evidence>
<dbReference type="Pfam" id="PF00583">
    <property type="entry name" value="Acetyltransf_1"/>
    <property type="match status" value="1"/>
</dbReference>
<dbReference type="SUPFAM" id="SSF55729">
    <property type="entry name" value="Acyl-CoA N-acyltransferases (Nat)"/>
    <property type="match status" value="1"/>
</dbReference>
<protein>
    <submittedName>
        <fullName evidence="4">Ribosomal protein S18 acetylase RimI and related acetyltransferases (RimI)</fullName>
        <ecNumber evidence="4">2.3.1.57</ecNumber>
    </submittedName>
</protein>